<evidence type="ECO:0000313" key="2">
    <source>
        <dbReference type="Proteomes" id="UP000011761"/>
    </source>
</evidence>
<dbReference type="AlphaFoldDB" id="M2LBZ1"/>
<gene>
    <name evidence="1" type="ORF">BAUCODRAFT_39599</name>
</gene>
<keyword evidence="2" id="KW-1185">Reference proteome</keyword>
<proteinExistence type="predicted"/>
<dbReference type="EMBL" id="KB445564">
    <property type="protein sequence ID" value="EMC91427.1"/>
    <property type="molecule type" value="Genomic_DNA"/>
</dbReference>
<accession>M2LBZ1</accession>
<reference evidence="1 2" key="1">
    <citation type="journal article" date="2012" name="PLoS Pathog.">
        <title>Diverse lifestyles and strategies of plant pathogenesis encoded in the genomes of eighteen Dothideomycetes fungi.</title>
        <authorList>
            <person name="Ohm R.A."/>
            <person name="Feau N."/>
            <person name="Henrissat B."/>
            <person name="Schoch C.L."/>
            <person name="Horwitz B.A."/>
            <person name="Barry K.W."/>
            <person name="Condon B.J."/>
            <person name="Copeland A.C."/>
            <person name="Dhillon B."/>
            <person name="Glaser F."/>
            <person name="Hesse C.N."/>
            <person name="Kosti I."/>
            <person name="LaButti K."/>
            <person name="Lindquist E.A."/>
            <person name="Lucas S."/>
            <person name="Salamov A.A."/>
            <person name="Bradshaw R.E."/>
            <person name="Ciuffetti L."/>
            <person name="Hamelin R.C."/>
            <person name="Kema G.H.J."/>
            <person name="Lawrence C."/>
            <person name="Scott J.A."/>
            <person name="Spatafora J.W."/>
            <person name="Turgeon B.G."/>
            <person name="de Wit P.J.G.M."/>
            <person name="Zhong S."/>
            <person name="Goodwin S.B."/>
            <person name="Grigoriev I.V."/>
        </authorList>
    </citation>
    <scope>NUCLEOTIDE SEQUENCE [LARGE SCALE GENOMIC DNA]</scope>
    <source>
        <strain evidence="1 2">UAMH 10762</strain>
    </source>
</reference>
<evidence type="ECO:0000313" key="1">
    <source>
        <dbReference type="EMBL" id="EMC91427.1"/>
    </source>
</evidence>
<dbReference type="GeneID" id="19113836"/>
<name>M2LBZ1_BAUPA</name>
<protein>
    <submittedName>
        <fullName evidence="1">Uncharacterized protein</fullName>
    </submittedName>
</protein>
<dbReference type="Proteomes" id="UP000011761">
    <property type="component" value="Unassembled WGS sequence"/>
</dbReference>
<dbReference type="KEGG" id="bcom:BAUCODRAFT_39599"/>
<organism evidence="1 2">
    <name type="scientific">Baudoinia panamericana (strain UAMH 10762)</name>
    <name type="common">Angels' share fungus</name>
    <name type="synonym">Baudoinia compniacensis (strain UAMH 10762)</name>
    <dbReference type="NCBI Taxonomy" id="717646"/>
    <lineage>
        <taxon>Eukaryota</taxon>
        <taxon>Fungi</taxon>
        <taxon>Dikarya</taxon>
        <taxon>Ascomycota</taxon>
        <taxon>Pezizomycotina</taxon>
        <taxon>Dothideomycetes</taxon>
        <taxon>Dothideomycetidae</taxon>
        <taxon>Mycosphaerellales</taxon>
        <taxon>Teratosphaeriaceae</taxon>
        <taxon>Baudoinia</taxon>
    </lineage>
</organism>
<dbReference type="HOGENOM" id="CLU_2654103_0_0_1"/>
<dbReference type="RefSeq" id="XP_007681423.1">
    <property type="nucleotide sequence ID" value="XM_007683233.1"/>
</dbReference>
<sequence>MERLQHSIGRLTPATSLKWRMLCSFCLTGPQVPARCKHKLARDEIRRLISNCAATTGKWCTLTVYAMYGRGNLHHA</sequence>